<evidence type="ECO:0000313" key="5">
    <source>
        <dbReference type="Proteomes" id="UP001321018"/>
    </source>
</evidence>
<feature type="transmembrane region" description="Helical" evidence="1">
    <location>
        <begin position="106"/>
        <end position="126"/>
    </location>
</feature>
<evidence type="ECO:0000313" key="4">
    <source>
        <dbReference type="EMBL" id="MCU4744568.1"/>
    </source>
</evidence>
<dbReference type="InterPro" id="IPR049177">
    <property type="entry name" value="MgtC_SapB_SrpB_YhiD_N"/>
</dbReference>
<name>A0AAP2Z4Q4_9EURY</name>
<evidence type="ECO:0000256" key="1">
    <source>
        <dbReference type="SAM" id="Phobius"/>
    </source>
</evidence>
<dbReference type="InterPro" id="IPR025105">
    <property type="entry name" value="DUF4010"/>
</dbReference>
<dbReference type="AlphaFoldDB" id="A0AAP2Z4Q4"/>
<dbReference type="EMBL" id="JAOPKA010000032">
    <property type="protein sequence ID" value="MCU4744568.1"/>
    <property type="molecule type" value="Genomic_DNA"/>
</dbReference>
<evidence type="ECO:0000259" key="3">
    <source>
        <dbReference type="Pfam" id="PF13194"/>
    </source>
</evidence>
<dbReference type="PANTHER" id="PTHR39084:SF1">
    <property type="entry name" value="DUF4010 DOMAIN-CONTAINING PROTEIN"/>
    <property type="match status" value="1"/>
</dbReference>
<feature type="transmembrane region" description="Helical" evidence="1">
    <location>
        <begin position="360"/>
        <end position="382"/>
    </location>
</feature>
<feature type="domain" description="MgtC/SapB/SrpB/YhiD N-terminal" evidence="2">
    <location>
        <begin position="9"/>
        <end position="128"/>
    </location>
</feature>
<keyword evidence="1" id="KW-0812">Transmembrane</keyword>
<sequence length="410" mass="42767">MNVEWTLALLIALGIGSLIGLEREQSESAGRFAGVRTFPLVALLGALTNLFFPSLLPIVAGTFFLLVVIAYVSKIVLEGDVGMTTALATILTFVYGAMTVHSEEGLTLAIVLGTVTAAILAVKDPVHDLTDRIGPTELRATLKFLIIALVVLPLLPDEELEVLLGLNPRFVWLMVVFVSGLGFLGYVLTKILGPQLGIGLTGLLGGFVSSTATAVAMAEQSRQRPALTRISAFATVIASIAMFPRVLILVAVVAPELVLSLAVPLGAMTVVGGLSSLFLWLRLRTDQEPSVTLDNPFRVRPALLFGSLFAGVLLVVDLFNVVFGDAGVYGTALVAGTVDANAITLSVSNLAHTGVIAESVAVTGIVLAVVVNTLVKIGIAWVLGTPSLGRLVAGILGTTSLIGIGTVWLL</sequence>
<feature type="transmembrane region" description="Helical" evidence="1">
    <location>
        <begin position="58"/>
        <end position="77"/>
    </location>
</feature>
<keyword evidence="1" id="KW-0472">Membrane</keyword>
<feature type="transmembrane region" description="Helical" evidence="1">
    <location>
        <begin position="302"/>
        <end position="323"/>
    </location>
</feature>
<dbReference type="Pfam" id="PF02308">
    <property type="entry name" value="MgtC"/>
    <property type="match status" value="1"/>
</dbReference>
<dbReference type="PANTHER" id="PTHR39084">
    <property type="entry name" value="MEMBRANE PROTEIN-RELATED"/>
    <property type="match status" value="1"/>
</dbReference>
<feature type="transmembrane region" description="Helical" evidence="1">
    <location>
        <begin position="230"/>
        <end position="252"/>
    </location>
</feature>
<reference evidence="4" key="1">
    <citation type="submission" date="2022-09" db="EMBL/GenBank/DDBJ databases">
        <title>Enrichment on poylsaccharides allowed isolation of novel metabolic and taxonomic groups of Haloarchaea.</title>
        <authorList>
            <person name="Sorokin D.Y."/>
            <person name="Elcheninov A.G."/>
            <person name="Khizhniak T.V."/>
            <person name="Kolganova T.V."/>
            <person name="Kublanov I.V."/>
        </authorList>
    </citation>
    <scope>NUCLEOTIDE SEQUENCE</scope>
    <source>
        <strain evidence="4">AArc-xg1-1</strain>
    </source>
</reference>
<feature type="transmembrane region" description="Helical" evidence="1">
    <location>
        <begin position="388"/>
        <end position="409"/>
    </location>
</feature>
<evidence type="ECO:0000259" key="2">
    <source>
        <dbReference type="Pfam" id="PF02308"/>
    </source>
</evidence>
<dbReference type="RefSeq" id="WP_338006375.1">
    <property type="nucleotide sequence ID" value="NZ_JAOPKA010000032.1"/>
</dbReference>
<comment type="caution">
    <text evidence="4">The sequence shown here is derived from an EMBL/GenBank/DDBJ whole genome shotgun (WGS) entry which is preliminary data.</text>
</comment>
<keyword evidence="1" id="KW-1133">Transmembrane helix</keyword>
<feature type="transmembrane region" description="Helical" evidence="1">
    <location>
        <begin position="84"/>
        <end position="100"/>
    </location>
</feature>
<feature type="transmembrane region" description="Helical" evidence="1">
    <location>
        <begin position="170"/>
        <end position="188"/>
    </location>
</feature>
<dbReference type="Proteomes" id="UP001321018">
    <property type="component" value="Unassembled WGS sequence"/>
</dbReference>
<protein>
    <submittedName>
        <fullName evidence="4">MgtC/SapB family protein</fullName>
    </submittedName>
</protein>
<proteinExistence type="predicted"/>
<feature type="transmembrane region" description="Helical" evidence="1">
    <location>
        <begin position="258"/>
        <end position="281"/>
    </location>
</feature>
<dbReference type="Pfam" id="PF13194">
    <property type="entry name" value="DUF4010"/>
    <property type="match status" value="1"/>
</dbReference>
<organism evidence="4 5">
    <name type="scientific">Natronoglomus mannanivorans</name>
    <dbReference type="NCBI Taxonomy" id="2979990"/>
    <lineage>
        <taxon>Archaea</taxon>
        <taxon>Methanobacteriati</taxon>
        <taxon>Methanobacteriota</taxon>
        <taxon>Stenosarchaea group</taxon>
        <taxon>Halobacteria</taxon>
        <taxon>Halobacteriales</taxon>
        <taxon>Natrialbaceae</taxon>
        <taxon>Natronoglomus</taxon>
    </lineage>
</organism>
<feature type="domain" description="DUF4010" evidence="3">
    <location>
        <begin position="176"/>
        <end position="384"/>
    </location>
</feature>
<gene>
    <name evidence="4" type="ORF">OB960_24670</name>
</gene>
<accession>A0AAP2Z4Q4</accession>